<keyword evidence="3 6" id="KW-0812">Transmembrane</keyword>
<dbReference type="EMBL" id="NEVR01000002">
    <property type="protein sequence ID" value="OZI65103.1"/>
    <property type="molecule type" value="Genomic_DNA"/>
</dbReference>
<gene>
    <name evidence="8" type="ORF">CAL27_08525</name>
    <name evidence="7" type="ORF">CEG14_21255</name>
</gene>
<dbReference type="PANTHER" id="PTHR33931">
    <property type="entry name" value="HOLIN-LIKE PROTEIN CIDA-RELATED"/>
    <property type="match status" value="1"/>
</dbReference>
<dbReference type="Proteomes" id="UP000217005">
    <property type="component" value="Unassembled WGS sequence"/>
</dbReference>
<evidence type="ECO:0000256" key="2">
    <source>
        <dbReference type="ARBA" id="ARBA00022475"/>
    </source>
</evidence>
<dbReference type="OrthoDB" id="194658at2"/>
<keyword evidence="4 6" id="KW-1133">Transmembrane helix</keyword>
<dbReference type="InterPro" id="IPR005538">
    <property type="entry name" value="LrgA/CidA"/>
</dbReference>
<feature type="transmembrane region" description="Helical" evidence="6">
    <location>
        <begin position="45"/>
        <end position="61"/>
    </location>
</feature>
<comment type="caution">
    <text evidence="7">The sequence shown here is derived from an EMBL/GenBank/DDBJ whole genome shotgun (WGS) entry which is preliminary data.</text>
</comment>
<dbReference type="EMBL" id="NEVL01000005">
    <property type="protein sequence ID" value="OZI29159.1"/>
    <property type="molecule type" value="Genomic_DNA"/>
</dbReference>
<evidence type="ECO:0000313" key="7">
    <source>
        <dbReference type="EMBL" id="OZI29159.1"/>
    </source>
</evidence>
<feature type="transmembrane region" description="Helical" evidence="6">
    <location>
        <begin position="73"/>
        <end position="91"/>
    </location>
</feature>
<sequence>MLSRRLILARSAWRRSRALQIGLIAVFAALGQLAATALALPVPGGVIGLALVLLLLASGWLRPTHIRRGASWLLAEMLLFFVPAVMCLLDHRELLGMLGLKIFAVIVCGTLLVMGSTALVIDLCYRWMNRHAA</sequence>
<dbReference type="AlphaFoldDB" id="A0A261RVQ5"/>
<proteinExistence type="predicted"/>
<dbReference type="PANTHER" id="PTHR33931:SF2">
    <property type="entry name" value="HOLIN-LIKE PROTEIN CIDA"/>
    <property type="match status" value="1"/>
</dbReference>
<evidence type="ECO:0000256" key="3">
    <source>
        <dbReference type="ARBA" id="ARBA00022692"/>
    </source>
</evidence>
<comment type="subcellular location">
    <subcellularLocation>
        <location evidence="1">Cell membrane</location>
        <topology evidence="1">Multi-pass membrane protein</topology>
    </subcellularLocation>
</comment>
<evidence type="ECO:0000256" key="6">
    <source>
        <dbReference type="SAM" id="Phobius"/>
    </source>
</evidence>
<keyword evidence="2" id="KW-1003">Cell membrane</keyword>
<dbReference type="Proteomes" id="UP000216354">
    <property type="component" value="Unassembled WGS sequence"/>
</dbReference>
<evidence type="ECO:0000313" key="8">
    <source>
        <dbReference type="EMBL" id="OZI65103.1"/>
    </source>
</evidence>
<dbReference type="Pfam" id="PF03788">
    <property type="entry name" value="LrgA"/>
    <property type="match status" value="1"/>
</dbReference>
<evidence type="ECO:0000256" key="5">
    <source>
        <dbReference type="ARBA" id="ARBA00023136"/>
    </source>
</evidence>
<reference evidence="7 10" key="2">
    <citation type="submission" date="2017-05" db="EMBL/GenBank/DDBJ databases">
        <title>Complete and WGS of Bordetella genogroups.</title>
        <authorList>
            <person name="Spilker T."/>
            <person name="LiPuma J."/>
        </authorList>
    </citation>
    <scope>NUCLEOTIDE SEQUENCE [LARGE SCALE GENOMIC DNA]</scope>
    <source>
        <strain evidence="7 10">AU17610</strain>
    </source>
</reference>
<organism evidence="7 10">
    <name type="scientific">Bordetella genomosp. 1</name>
    <dbReference type="NCBI Taxonomy" id="1395607"/>
    <lineage>
        <taxon>Bacteria</taxon>
        <taxon>Pseudomonadati</taxon>
        <taxon>Pseudomonadota</taxon>
        <taxon>Betaproteobacteria</taxon>
        <taxon>Burkholderiales</taxon>
        <taxon>Alcaligenaceae</taxon>
        <taxon>Bordetella</taxon>
    </lineage>
</organism>
<protein>
    <submittedName>
        <fullName evidence="7">CidA/LrgA family protein</fullName>
    </submittedName>
</protein>
<keyword evidence="9" id="KW-1185">Reference proteome</keyword>
<evidence type="ECO:0000256" key="4">
    <source>
        <dbReference type="ARBA" id="ARBA00022989"/>
    </source>
</evidence>
<reference evidence="8 9" key="1">
    <citation type="submission" date="2017-05" db="EMBL/GenBank/DDBJ databases">
        <title>Complete and WGS of Bordetella genogroups.</title>
        <authorList>
            <person name="Spilker T."/>
            <person name="Lipuma J."/>
        </authorList>
    </citation>
    <scope>NUCLEOTIDE SEQUENCE [LARGE SCALE GENOMIC DNA]</scope>
    <source>
        <strain evidence="8 9">AU9795</strain>
    </source>
</reference>
<evidence type="ECO:0000256" key="1">
    <source>
        <dbReference type="ARBA" id="ARBA00004651"/>
    </source>
</evidence>
<dbReference type="RefSeq" id="WP_094828398.1">
    <property type="nucleotide sequence ID" value="NZ_NEVL01000005.1"/>
</dbReference>
<evidence type="ECO:0000313" key="10">
    <source>
        <dbReference type="Proteomes" id="UP000217005"/>
    </source>
</evidence>
<feature type="transmembrane region" description="Helical" evidence="6">
    <location>
        <begin position="103"/>
        <end position="125"/>
    </location>
</feature>
<evidence type="ECO:0000313" key="9">
    <source>
        <dbReference type="Proteomes" id="UP000216354"/>
    </source>
</evidence>
<dbReference type="GO" id="GO:0005886">
    <property type="term" value="C:plasma membrane"/>
    <property type="evidence" value="ECO:0007669"/>
    <property type="project" value="UniProtKB-SubCell"/>
</dbReference>
<accession>A0A261RVQ5</accession>
<keyword evidence="5 6" id="KW-0472">Membrane</keyword>
<name>A0A261RVQ5_9BORD</name>